<dbReference type="InterPro" id="IPR018060">
    <property type="entry name" value="HTH_AraC"/>
</dbReference>
<name>A0ABX1K8G2_9MICO</name>
<reference evidence="5 6" key="1">
    <citation type="submission" date="2020-04" db="EMBL/GenBank/DDBJ databases">
        <title>CFH 90308 Microbacterium sp.</title>
        <authorList>
            <person name="Nie G."/>
            <person name="Ming H."/>
            <person name="Xia T."/>
        </authorList>
    </citation>
    <scope>NUCLEOTIDE SEQUENCE [LARGE SCALE GENOMIC DNA]</scope>
    <source>
        <strain evidence="5 6">CFH 90308</strain>
    </source>
</reference>
<organism evidence="5 6">
    <name type="scientific">Microbacterium salsuginis</name>
    <dbReference type="NCBI Taxonomy" id="2722803"/>
    <lineage>
        <taxon>Bacteria</taxon>
        <taxon>Bacillati</taxon>
        <taxon>Actinomycetota</taxon>
        <taxon>Actinomycetes</taxon>
        <taxon>Micrococcales</taxon>
        <taxon>Microbacteriaceae</taxon>
        <taxon>Microbacterium</taxon>
    </lineage>
</organism>
<feature type="domain" description="HTH araC/xylS-type" evidence="4">
    <location>
        <begin position="156"/>
        <end position="258"/>
    </location>
</feature>
<proteinExistence type="predicted"/>
<keyword evidence="6" id="KW-1185">Reference proteome</keyword>
<evidence type="ECO:0000313" key="5">
    <source>
        <dbReference type="EMBL" id="NLP82314.1"/>
    </source>
</evidence>
<dbReference type="RefSeq" id="WP_168910836.1">
    <property type="nucleotide sequence ID" value="NZ_JABACI010000001.1"/>
</dbReference>
<keyword evidence="1" id="KW-0805">Transcription regulation</keyword>
<protein>
    <submittedName>
        <fullName evidence="5">AraC family transcriptional regulator</fullName>
    </submittedName>
</protein>
<accession>A0ABX1K8G2</accession>
<gene>
    <name evidence="5" type="ORF">HF576_00470</name>
</gene>
<comment type="caution">
    <text evidence="5">The sequence shown here is derived from an EMBL/GenBank/DDBJ whole genome shotgun (WGS) entry which is preliminary data.</text>
</comment>
<evidence type="ECO:0000259" key="4">
    <source>
        <dbReference type="PROSITE" id="PS01124"/>
    </source>
</evidence>
<dbReference type="Proteomes" id="UP001429745">
    <property type="component" value="Unassembled WGS sequence"/>
</dbReference>
<evidence type="ECO:0000313" key="6">
    <source>
        <dbReference type="Proteomes" id="UP001429745"/>
    </source>
</evidence>
<dbReference type="InterPro" id="IPR046532">
    <property type="entry name" value="DUF6597"/>
</dbReference>
<evidence type="ECO:0000256" key="3">
    <source>
        <dbReference type="ARBA" id="ARBA00023163"/>
    </source>
</evidence>
<keyword evidence="3" id="KW-0804">Transcription</keyword>
<dbReference type="SUPFAM" id="SSF46689">
    <property type="entry name" value="Homeodomain-like"/>
    <property type="match status" value="1"/>
</dbReference>
<dbReference type="PROSITE" id="PS00041">
    <property type="entry name" value="HTH_ARAC_FAMILY_1"/>
    <property type="match status" value="1"/>
</dbReference>
<evidence type="ECO:0000256" key="2">
    <source>
        <dbReference type="ARBA" id="ARBA00023125"/>
    </source>
</evidence>
<dbReference type="InterPro" id="IPR018062">
    <property type="entry name" value="HTH_AraC-typ_CS"/>
</dbReference>
<dbReference type="InterPro" id="IPR009057">
    <property type="entry name" value="Homeodomain-like_sf"/>
</dbReference>
<dbReference type="Pfam" id="PF20240">
    <property type="entry name" value="DUF6597"/>
    <property type="match status" value="1"/>
</dbReference>
<dbReference type="InterPro" id="IPR050204">
    <property type="entry name" value="AraC_XylS_family_regulators"/>
</dbReference>
<evidence type="ECO:0000256" key="1">
    <source>
        <dbReference type="ARBA" id="ARBA00023015"/>
    </source>
</evidence>
<dbReference type="Pfam" id="PF12833">
    <property type="entry name" value="HTH_18"/>
    <property type="match status" value="1"/>
</dbReference>
<dbReference type="PANTHER" id="PTHR46796">
    <property type="entry name" value="HTH-TYPE TRANSCRIPTIONAL ACTIVATOR RHAS-RELATED"/>
    <property type="match status" value="1"/>
</dbReference>
<dbReference type="Gene3D" id="1.10.10.60">
    <property type="entry name" value="Homeodomain-like"/>
    <property type="match status" value="1"/>
</dbReference>
<dbReference type="SMART" id="SM00342">
    <property type="entry name" value="HTH_ARAC"/>
    <property type="match status" value="1"/>
</dbReference>
<keyword evidence="2" id="KW-0238">DNA-binding</keyword>
<sequence>MTDPSHAIDPSRGVLFPDRLPRFTRLPPQAEASGLVSWFWVPQWDLPDGVETRQPILGYPAANLAVEPDGVTLWGATTRASERVLKGSGWAVGALLRPAALARLASSPSELVDAFVALDAPEMHAAVVAAMPDVKAATLVVSSWLVRRAGPPGAEGRLANDMADLLMTDPRILRVEDAAEQLRVSVRTLQRLAHRAVGLSPAAMIRRRRLQEAAQRVREDAGVLLADVAAELGYADQAHLANDFRTVLGLTPSEYRAAT</sequence>
<dbReference type="EMBL" id="JABACI010000001">
    <property type="protein sequence ID" value="NLP82314.1"/>
    <property type="molecule type" value="Genomic_DNA"/>
</dbReference>
<dbReference type="PROSITE" id="PS01124">
    <property type="entry name" value="HTH_ARAC_FAMILY_2"/>
    <property type="match status" value="1"/>
</dbReference>